<keyword evidence="2" id="KW-1134">Transmembrane beta strand</keyword>
<dbReference type="RefSeq" id="WP_090533939.1">
    <property type="nucleotide sequence ID" value="NZ_FNRQ01000004.1"/>
</dbReference>
<dbReference type="InterPro" id="IPR010131">
    <property type="entry name" value="MdtP/NodT-like"/>
</dbReference>
<sequence>MQKFARFTPPSLRILACAVLFAALAMVEGCTVGPDYVRPSVATPASFKEAGPAVSPDGTTWTPASPQDAAQRGAWWKIYQEPELDELEDRLNRSNQNIAQAYQNFMAARAQVSQARASYAPTATLQPAYTRSGSSFSAPGIPNRGVRFTSNDFNFPLAISWEPDLWGRIGNTVREYANAAQVSAADLANKRLSEQANLAQYYFELRGQDELIALNEQTIEAYRKSLALTEVLGRTGIDSAQSVAQAQLNLKTAEASATNLRLARAQYEHAIALLTGEPASTFSLPARPLTTTVPVIPAGIPSTLLQRRPDIAAAERSMSQANALIGVETAAFYPTVSISLSGGFESSLLQNWFTWPARFFSLGPSVSQTLFDGGLRTATVAQYKAQYEGTVAAYRQTVLTAFQQTEDYLAAQRILATQLEQQKAVVAAAQRYYDLSTARYRTGVDTYLNVFVAQTALLSDQQTMITLRVQQMTSSVQLIEALGGGWDVSQLPGQKDVTTGSESTSARRN</sequence>
<dbReference type="PANTHER" id="PTHR30203:SF33">
    <property type="entry name" value="BLR4455 PROTEIN"/>
    <property type="match status" value="1"/>
</dbReference>
<dbReference type="OrthoDB" id="9770517at2"/>
<reference evidence="5" key="1">
    <citation type="submission" date="2016-10" db="EMBL/GenBank/DDBJ databases">
        <authorList>
            <person name="Varghese N."/>
            <person name="Submissions S."/>
        </authorList>
    </citation>
    <scope>NUCLEOTIDE SEQUENCE [LARGE SCALE GENOMIC DNA]</scope>
    <source>
        <strain evidence="5">LMG 24000</strain>
    </source>
</reference>
<evidence type="ECO:0000256" key="3">
    <source>
        <dbReference type="SAM" id="MobiDB-lite"/>
    </source>
</evidence>
<evidence type="ECO:0000256" key="1">
    <source>
        <dbReference type="ARBA" id="ARBA00007613"/>
    </source>
</evidence>
<keyword evidence="2" id="KW-0812">Transmembrane</keyword>
<keyword evidence="5" id="KW-1185">Reference proteome</keyword>
<dbReference type="EMBL" id="FNRQ01000004">
    <property type="protein sequence ID" value="SEA90469.1"/>
    <property type="molecule type" value="Genomic_DNA"/>
</dbReference>
<dbReference type="SUPFAM" id="SSF56954">
    <property type="entry name" value="Outer membrane efflux proteins (OEP)"/>
    <property type="match status" value="1"/>
</dbReference>
<dbReference type="Gene3D" id="2.20.200.10">
    <property type="entry name" value="Outer membrane efflux proteins (OEP)"/>
    <property type="match status" value="1"/>
</dbReference>
<comment type="subcellular location">
    <subcellularLocation>
        <location evidence="2">Cell membrane</location>
        <topology evidence="2">Lipid-anchor</topology>
    </subcellularLocation>
</comment>
<feature type="region of interest" description="Disordered" evidence="3">
    <location>
        <begin position="48"/>
        <end position="68"/>
    </location>
</feature>
<dbReference type="Proteomes" id="UP000198638">
    <property type="component" value="Unassembled WGS sequence"/>
</dbReference>
<dbReference type="Pfam" id="PF02321">
    <property type="entry name" value="OEP"/>
    <property type="match status" value="2"/>
</dbReference>
<keyword evidence="2" id="KW-0732">Signal</keyword>
<dbReference type="STRING" id="83784.SAMN05192564_10415"/>
<evidence type="ECO:0000313" key="4">
    <source>
        <dbReference type="EMBL" id="SEA90469.1"/>
    </source>
</evidence>
<dbReference type="GO" id="GO:0005886">
    <property type="term" value="C:plasma membrane"/>
    <property type="evidence" value="ECO:0007669"/>
    <property type="project" value="UniProtKB-SubCell"/>
</dbReference>
<protein>
    <submittedName>
        <fullName evidence="4">Efflux transporter, outer membrane factor (OMF) lipoprotein, NodT family</fullName>
    </submittedName>
</protein>
<gene>
    <name evidence="4" type="ORF">SAMN05192564_10415</name>
</gene>
<accession>A0A1H4EZY3</accession>
<organism evidence="4 5">
    <name type="scientific">Paraburkholderia sartisoli</name>
    <dbReference type="NCBI Taxonomy" id="83784"/>
    <lineage>
        <taxon>Bacteria</taxon>
        <taxon>Pseudomonadati</taxon>
        <taxon>Pseudomonadota</taxon>
        <taxon>Betaproteobacteria</taxon>
        <taxon>Burkholderiales</taxon>
        <taxon>Burkholderiaceae</taxon>
        <taxon>Paraburkholderia</taxon>
    </lineage>
</organism>
<dbReference type="NCBIfam" id="TIGR01845">
    <property type="entry name" value="outer_NodT"/>
    <property type="match status" value="1"/>
</dbReference>
<dbReference type="InterPro" id="IPR003423">
    <property type="entry name" value="OMP_efflux"/>
</dbReference>
<evidence type="ECO:0000313" key="5">
    <source>
        <dbReference type="Proteomes" id="UP000198638"/>
    </source>
</evidence>
<name>A0A1H4EZY3_9BURK</name>
<comment type="similarity">
    <text evidence="1 2">Belongs to the outer membrane factor (OMF) (TC 1.B.17) family.</text>
</comment>
<dbReference type="AlphaFoldDB" id="A0A1H4EZY3"/>
<feature type="chain" id="PRO_5011328427" evidence="2">
    <location>
        <begin position="26"/>
        <end position="509"/>
    </location>
</feature>
<proteinExistence type="inferred from homology"/>
<keyword evidence="2" id="KW-0564">Palmitate</keyword>
<feature type="signal peptide" evidence="2">
    <location>
        <begin position="1"/>
        <end position="25"/>
    </location>
</feature>
<dbReference type="Gene3D" id="1.20.1600.10">
    <property type="entry name" value="Outer membrane efflux proteins (OEP)"/>
    <property type="match status" value="1"/>
</dbReference>
<keyword evidence="2" id="KW-0472">Membrane</keyword>
<keyword evidence="2 4" id="KW-0449">Lipoprotein</keyword>
<dbReference type="GO" id="GO:0015562">
    <property type="term" value="F:efflux transmembrane transporter activity"/>
    <property type="evidence" value="ECO:0007669"/>
    <property type="project" value="InterPro"/>
</dbReference>
<dbReference type="PANTHER" id="PTHR30203">
    <property type="entry name" value="OUTER MEMBRANE CATION EFFLUX PROTEIN"/>
    <property type="match status" value="1"/>
</dbReference>
<evidence type="ECO:0000256" key="2">
    <source>
        <dbReference type="RuleBase" id="RU362097"/>
    </source>
</evidence>